<dbReference type="AlphaFoldDB" id="A0A512JA68"/>
<organism evidence="2 4">
    <name type="scientific">Methylobacterium oxalidis</name>
    <dbReference type="NCBI Taxonomy" id="944322"/>
    <lineage>
        <taxon>Bacteria</taxon>
        <taxon>Pseudomonadati</taxon>
        <taxon>Pseudomonadota</taxon>
        <taxon>Alphaproteobacteria</taxon>
        <taxon>Hyphomicrobiales</taxon>
        <taxon>Methylobacteriaceae</taxon>
        <taxon>Methylobacterium</taxon>
    </lineage>
</organism>
<evidence type="ECO:0000313" key="4">
    <source>
        <dbReference type="Proteomes" id="UP000321960"/>
    </source>
</evidence>
<reference evidence="3" key="4">
    <citation type="submission" date="2023-01" db="EMBL/GenBank/DDBJ databases">
        <title>Draft genome sequence of Methylobacterium oxalidis strain NBRC 107715.</title>
        <authorList>
            <person name="Sun Q."/>
            <person name="Mori K."/>
        </authorList>
    </citation>
    <scope>NUCLEOTIDE SEQUENCE</scope>
    <source>
        <strain evidence="3">NBRC 107715</strain>
    </source>
</reference>
<keyword evidence="5" id="KW-1185">Reference proteome</keyword>
<name>A0A512JA68_9HYPH</name>
<dbReference type="Proteomes" id="UP001156856">
    <property type="component" value="Unassembled WGS sequence"/>
</dbReference>
<evidence type="ECO:0000313" key="5">
    <source>
        <dbReference type="Proteomes" id="UP001156856"/>
    </source>
</evidence>
<sequence>MQEDERDTQHTGAADRLETDADAQEHAGGPWQGGTRERRQGWQTRLTRAAAALQWRRERERRAARGDGVRNHVRGMLRELQRRLAADTL</sequence>
<reference evidence="2 4" key="3">
    <citation type="submission" date="2019-07" db="EMBL/GenBank/DDBJ databases">
        <title>Whole genome shotgun sequence of Methylobacterium oxalidis NBRC 107715.</title>
        <authorList>
            <person name="Hosoyama A."/>
            <person name="Uohara A."/>
            <person name="Ohji S."/>
            <person name="Ichikawa N."/>
        </authorList>
    </citation>
    <scope>NUCLEOTIDE SEQUENCE [LARGE SCALE GENOMIC DNA]</scope>
    <source>
        <strain evidence="2 4">NBRC 107715</strain>
    </source>
</reference>
<feature type="region of interest" description="Disordered" evidence="1">
    <location>
        <begin position="1"/>
        <end position="43"/>
    </location>
</feature>
<dbReference type="Proteomes" id="UP000321960">
    <property type="component" value="Unassembled WGS sequence"/>
</dbReference>
<accession>A0A512JA68</accession>
<gene>
    <name evidence="3" type="ORF">GCM10007888_59500</name>
    <name evidence="2" type="ORF">MOX02_48860</name>
</gene>
<dbReference type="EMBL" id="BJZU01000126">
    <property type="protein sequence ID" value="GEP06848.1"/>
    <property type="molecule type" value="Genomic_DNA"/>
</dbReference>
<proteinExistence type="predicted"/>
<evidence type="ECO:0000313" key="2">
    <source>
        <dbReference type="EMBL" id="GEP06848.1"/>
    </source>
</evidence>
<dbReference type="EMBL" id="BSPK01000114">
    <property type="protein sequence ID" value="GLS67566.1"/>
    <property type="molecule type" value="Genomic_DNA"/>
</dbReference>
<reference evidence="3" key="1">
    <citation type="journal article" date="2014" name="Int. J. Syst. Evol. Microbiol.">
        <title>Complete genome of a new Firmicutes species belonging to the dominant human colonic microbiota ('Ruminococcus bicirculans') reveals two chromosomes and a selective capacity to utilize plant glucans.</title>
        <authorList>
            <consortium name="NISC Comparative Sequencing Program"/>
            <person name="Wegmann U."/>
            <person name="Louis P."/>
            <person name="Goesmann A."/>
            <person name="Henrissat B."/>
            <person name="Duncan S.H."/>
            <person name="Flint H.J."/>
        </authorList>
    </citation>
    <scope>NUCLEOTIDE SEQUENCE</scope>
    <source>
        <strain evidence="3">NBRC 107715</strain>
    </source>
</reference>
<evidence type="ECO:0000313" key="3">
    <source>
        <dbReference type="EMBL" id="GLS67566.1"/>
    </source>
</evidence>
<comment type="caution">
    <text evidence="2">The sequence shown here is derived from an EMBL/GenBank/DDBJ whole genome shotgun (WGS) entry which is preliminary data.</text>
</comment>
<reference evidence="5" key="2">
    <citation type="journal article" date="2019" name="Int. J. Syst. Evol. Microbiol.">
        <title>The Global Catalogue of Microorganisms (GCM) 10K type strain sequencing project: providing services to taxonomists for standard genome sequencing and annotation.</title>
        <authorList>
            <consortium name="The Broad Institute Genomics Platform"/>
            <consortium name="The Broad Institute Genome Sequencing Center for Infectious Disease"/>
            <person name="Wu L."/>
            <person name="Ma J."/>
        </authorList>
    </citation>
    <scope>NUCLEOTIDE SEQUENCE [LARGE SCALE GENOMIC DNA]</scope>
    <source>
        <strain evidence="5">NBRC 107715</strain>
    </source>
</reference>
<dbReference type="RefSeq" id="WP_147028353.1">
    <property type="nucleotide sequence ID" value="NZ_BJZU01000126.1"/>
</dbReference>
<feature type="compositionally biased region" description="Basic and acidic residues" evidence="1">
    <location>
        <begin position="7"/>
        <end position="25"/>
    </location>
</feature>
<evidence type="ECO:0000256" key="1">
    <source>
        <dbReference type="SAM" id="MobiDB-lite"/>
    </source>
</evidence>
<dbReference type="OrthoDB" id="8009801at2"/>
<protein>
    <submittedName>
        <fullName evidence="2">Uncharacterized protein</fullName>
    </submittedName>
</protein>